<dbReference type="GO" id="GO:0005634">
    <property type="term" value="C:nucleus"/>
    <property type="evidence" value="ECO:0007669"/>
    <property type="project" value="TreeGrafter"/>
</dbReference>
<sequence length="588" mass="67650">MSENEEAGSSESCGGDTRSMSSAGDADLAWIPGEDEHIGGEISHEDGSDHSDDEKEEGCEVEVPRYMASALSSVLATDLASHRNHHHHQEDEEEEVGVTDIPIKSVTQQCDEGERKKVCCICGDAALYTCPGCNARTCSITCIRVHKQEFKCTGERDIAKKVPLSEFTDKHLQRDYHFLEDVRRVVSNCDRTFPKMWRYTFRALPPPLHALREAAKKRGVVCQITSEGMAKRDANTSRYDRKTETITWRCQFNFHKPDFSVATDWGSERHRLGDILAYCWATNPPLPCFHINKQYNRASKWIGTEKHDDVEQENTEEKAEQEQEEEKEVSVEEAKKETFVNSEDTLTSPQSLEHRHNLHSQSQDQHQEHYQQEQQQEQQEEGTWMPSQLSVSPAFSDIKSKQDVESFLAMEPIIILSQAERLGLQRKYFRLSPFSTLNETLRTLFFINEFPVFEVIHASDLELYPLVTEADKETIRESFRMAPRPPKPERKPRRTKADLTPDEVERYAKVPCRMFLAGRCKLTEDNCPYWHCEYKDVPACRSFVKFASCEKGDRCSFRHDPAAVGAARKRAREERHQASGPRNKRRNE</sequence>
<dbReference type="Pfam" id="PF25790">
    <property type="entry name" value="BCD1"/>
    <property type="match status" value="1"/>
</dbReference>
<reference evidence="12 13" key="1">
    <citation type="submission" date="2017-03" db="EMBL/GenBank/DDBJ databases">
        <title>An alternative strategy for trypanosome survival in the mammalian bloodstream revealed through genome and transcriptome analysis of the ubiquitous bovine parasite Trypanosoma (Megatrypanum) theileri.</title>
        <authorList>
            <person name="Kelly S."/>
            <person name="Ivens A."/>
            <person name="Mott A."/>
            <person name="O'Neill E."/>
            <person name="Emms D."/>
            <person name="Macleod O."/>
            <person name="Voorheis P."/>
            <person name="Matthews J."/>
            <person name="Matthews K."/>
            <person name="Carrington M."/>
        </authorList>
    </citation>
    <scope>NUCLEOTIDE SEQUENCE [LARGE SCALE GENOMIC DNA]</scope>
    <source>
        <strain evidence="12">Edinburgh</strain>
    </source>
</reference>
<dbReference type="Gene3D" id="4.10.1000.10">
    <property type="entry name" value="Zinc finger, CCCH-type"/>
    <property type="match status" value="1"/>
</dbReference>
<feature type="region of interest" description="Disordered" evidence="9">
    <location>
        <begin position="307"/>
        <end position="387"/>
    </location>
</feature>
<feature type="zinc finger region" description="C3H1-type" evidence="8">
    <location>
        <begin position="534"/>
        <end position="562"/>
    </location>
</feature>
<evidence type="ECO:0000256" key="3">
    <source>
        <dbReference type="ARBA" id="ARBA00022771"/>
    </source>
</evidence>
<dbReference type="SUPFAM" id="SSF144232">
    <property type="entry name" value="HIT/MYND zinc finger-like"/>
    <property type="match status" value="1"/>
</dbReference>
<dbReference type="InterPro" id="IPR057721">
    <property type="entry name" value="BCD1_alpha/beta"/>
</dbReference>
<dbReference type="Gene3D" id="3.30.60.190">
    <property type="match status" value="1"/>
</dbReference>
<comment type="similarity">
    <text evidence="6">Belongs to the BCD1 family.</text>
</comment>
<evidence type="ECO:0000313" key="12">
    <source>
        <dbReference type="EMBL" id="ORC88660.1"/>
    </source>
</evidence>
<dbReference type="PROSITE" id="PS50103">
    <property type="entry name" value="ZF_C3H1"/>
    <property type="match status" value="2"/>
</dbReference>
<feature type="compositionally biased region" description="Polar residues" evidence="9">
    <location>
        <begin position="9"/>
        <end position="22"/>
    </location>
</feature>
<dbReference type="PROSITE" id="PS51083">
    <property type="entry name" value="ZF_HIT"/>
    <property type="match status" value="1"/>
</dbReference>
<feature type="compositionally biased region" description="Basic and acidic residues" evidence="9">
    <location>
        <begin position="34"/>
        <end position="53"/>
    </location>
</feature>
<protein>
    <recommendedName>
        <fullName evidence="14">HIT-type domain-containing protein</fullName>
    </recommendedName>
</protein>
<dbReference type="InterPro" id="IPR000571">
    <property type="entry name" value="Znf_CCCH"/>
</dbReference>
<dbReference type="GO" id="GO:0008270">
    <property type="term" value="F:zinc ion binding"/>
    <property type="evidence" value="ECO:0007669"/>
    <property type="project" value="UniProtKB-UniRule"/>
</dbReference>
<feature type="region of interest" description="Disordered" evidence="9">
    <location>
        <begin position="477"/>
        <end position="500"/>
    </location>
</feature>
<comment type="function">
    <text evidence="5">Required for box C/D snoRNAs accumulation involved in snoRNA processing, snoRNA transport to the nucleolus and ribosome biogenesis.</text>
</comment>
<dbReference type="Proteomes" id="UP000192257">
    <property type="component" value="Unassembled WGS sequence"/>
</dbReference>
<keyword evidence="3 7" id="KW-0863">Zinc-finger</keyword>
<comment type="caution">
    <text evidence="12">The sequence shown here is derived from an EMBL/GenBank/DDBJ whole genome shotgun (WGS) entry which is preliminary data.</text>
</comment>
<keyword evidence="4 8" id="KW-0862">Zinc</keyword>
<dbReference type="RefSeq" id="XP_028882726.1">
    <property type="nucleotide sequence ID" value="XM_029026170.1"/>
</dbReference>
<evidence type="ECO:0000256" key="8">
    <source>
        <dbReference type="PROSITE-ProRule" id="PRU00723"/>
    </source>
</evidence>
<dbReference type="SMART" id="SM00356">
    <property type="entry name" value="ZnF_C3H1"/>
    <property type="match status" value="2"/>
</dbReference>
<feature type="zinc finger region" description="C3H1-type" evidence="8">
    <location>
        <begin position="506"/>
        <end position="533"/>
    </location>
</feature>
<evidence type="ECO:0000256" key="7">
    <source>
        <dbReference type="PROSITE-ProRule" id="PRU00453"/>
    </source>
</evidence>
<dbReference type="EMBL" id="NBCO01000016">
    <property type="protein sequence ID" value="ORC88660.1"/>
    <property type="molecule type" value="Genomic_DNA"/>
</dbReference>
<feature type="region of interest" description="Disordered" evidence="9">
    <location>
        <begin position="560"/>
        <end position="588"/>
    </location>
</feature>
<dbReference type="CDD" id="cd23023">
    <property type="entry name" value="zf-HIT_BCD1"/>
    <property type="match status" value="1"/>
</dbReference>
<dbReference type="GO" id="GO:0070761">
    <property type="term" value="C:pre-snoRNP complex"/>
    <property type="evidence" value="ECO:0007669"/>
    <property type="project" value="TreeGrafter"/>
</dbReference>
<keyword evidence="2 8" id="KW-0479">Metal-binding</keyword>
<name>A0A1X0NX16_9TRYP</name>
<dbReference type="STRING" id="67003.A0A1X0NX16"/>
<organism evidence="12 13">
    <name type="scientific">Trypanosoma theileri</name>
    <dbReference type="NCBI Taxonomy" id="67003"/>
    <lineage>
        <taxon>Eukaryota</taxon>
        <taxon>Discoba</taxon>
        <taxon>Euglenozoa</taxon>
        <taxon>Kinetoplastea</taxon>
        <taxon>Metakinetoplastina</taxon>
        <taxon>Trypanosomatida</taxon>
        <taxon>Trypanosomatidae</taxon>
        <taxon>Trypanosoma</taxon>
    </lineage>
</organism>
<feature type="domain" description="HIT-type" evidence="11">
    <location>
        <begin position="119"/>
        <end position="152"/>
    </location>
</feature>
<evidence type="ECO:0000256" key="4">
    <source>
        <dbReference type="ARBA" id="ARBA00022833"/>
    </source>
</evidence>
<evidence type="ECO:0000313" key="13">
    <source>
        <dbReference type="Proteomes" id="UP000192257"/>
    </source>
</evidence>
<keyword evidence="13" id="KW-1185">Reference proteome</keyword>
<evidence type="ECO:0000259" key="10">
    <source>
        <dbReference type="PROSITE" id="PS50103"/>
    </source>
</evidence>
<feature type="compositionally biased region" description="Basic and acidic residues" evidence="9">
    <location>
        <begin position="328"/>
        <end position="338"/>
    </location>
</feature>
<accession>A0A1X0NX16</accession>
<evidence type="ECO:0000256" key="6">
    <source>
        <dbReference type="ARBA" id="ARBA00049654"/>
    </source>
</evidence>
<feature type="domain" description="C3H1-type" evidence="10">
    <location>
        <begin position="506"/>
        <end position="533"/>
    </location>
</feature>
<evidence type="ECO:0000256" key="5">
    <source>
        <dbReference type="ARBA" id="ARBA00049598"/>
    </source>
</evidence>
<dbReference type="InterPro" id="IPR051639">
    <property type="entry name" value="BCD1"/>
</dbReference>
<dbReference type="GeneID" id="39985950"/>
<feature type="domain" description="C3H1-type" evidence="10">
    <location>
        <begin position="534"/>
        <end position="562"/>
    </location>
</feature>
<dbReference type="PANTHER" id="PTHR13483">
    <property type="entry name" value="BOX C_D SNORNA PROTEIN 1-RELATED"/>
    <property type="match status" value="1"/>
</dbReference>
<dbReference type="AlphaFoldDB" id="A0A1X0NX16"/>
<evidence type="ECO:0008006" key="14">
    <source>
        <dbReference type="Google" id="ProtNLM"/>
    </source>
</evidence>
<feature type="compositionally biased region" description="Polar residues" evidence="9">
    <location>
        <begin position="339"/>
        <end position="351"/>
    </location>
</feature>
<evidence type="ECO:0000256" key="9">
    <source>
        <dbReference type="SAM" id="MobiDB-lite"/>
    </source>
</evidence>
<evidence type="ECO:0000256" key="1">
    <source>
        <dbReference type="ARBA" id="ARBA00022553"/>
    </source>
</evidence>
<dbReference type="GO" id="GO:0000492">
    <property type="term" value="P:box C/D snoRNP assembly"/>
    <property type="evidence" value="ECO:0007669"/>
    <property type="project" value="TreeGrafter"/>
</dbReference>
<gene>
    <name evidence="12" type="ORF">TM35_000162980</name>
</gene>
<evidence type="ECO:0000259" key="11">
    <source>
        <dbReference type="PROSITE" id="PS51083"/>
    </source>
</evidence>
<dbReference type="Pfam" id="PF04438">
    <property type="entry name" value="zf-HIT"/>
    <property type="match status" value="1"/>
</dbReference>
<feature type="region of interest" description="Disordered" evidence="9">
    <location>
        <begin position="1"/>
        <end position="60"/>
    </location>
</feature>
<dbReference type="GO" id="GO:0000463">
    <property type="term" value="P:maturation of LSU-rRNA from tricistronic rRNA transcript (SSU-rRNA, 5.8S rRNA, LSU-rRNA)"/>
    <property type="evidence" value="ECO:0007669"/>
    <property type="project" value="TreeGrafter"/>
</dbReference>
<keyword evidence="1" id="KW-0597">Phosphoprotein</keyword>
<dbReference type="VEuPathDB" id="TriTrypDB:TM35_000162980"/>
<dbReference type="GO" id="GO:0048254">
    <property type="term" value="P:snoRNA localization"/>
    <property type="evidence" value="ECO:0007669"/>
    <property type="project" value="TreeGrafter"/>
</dbReference>
<dbReference type="PANTHER" id="PTHR13483:SF3">
    <property type="entry name" value="BOX C_D SNORNA PROTEIN 1"/>
    <property type="match status" value="1"/>
</dbReference>
<dbReference type="InterPro" id="IPR007529">
    <property type="entry name" value="Znf_HIT"/>
</dbReference>
<feature type="compositionally biased region" description="Basic and acidic residues" evidence="9">
    <location>
        <begin position="307"/>
        <end position="321"/>
    </location>
</feature>
<dbReference type="OrthoDB" id="272357at2759"/>
<proteinExistence type="inferred from homology"/>
<evidence type="ECO:0000256" key="2">
    <source>
        <dbReference type="ARBA" id="ARBA00022723"/>
    </source>
</evidence>